<dbReference type="InterPro" id="IPR005170">
    <property type="entry name" value="Transptr-assoc_dom"/>
</dbReference>
<name>A0A2N5XP16_9HYPH</name>
<dbReference type="AlphaFoldDB" id="A0A2N5XP16"/>
<evidence type="ECO:0000256" key="3">
    <source>
        <dbReference type="ARBA" id="ARBA00023122"/>
    </source>
</evidence>
<sequence>MQCAETHMNDPALSDPSLPAVDDGPIEEDFPPHSEEASSQTNGNWFNRLTQSWISRLTNTSLRSQMEGALADDSGSDQTFSTEEKAMLRNILALREMRVDDVMIPRADIDAVEDDISLGTLLAIYQDVGHSRLPVYRETLDDPVGMVHIKDMVGLMTQEANITLPEEDNAIDSMEGAPRTSDSDDTKALANHLRSLDNIDLDRPLKDLGVIRDILFVPPSMPAVDLMATMRAARTQMALVIDEYGGTDGLISLEDVVETVVGDIEDEHDDEDEVFIASAGPNLFIADAKADLEDVVETIGTPLPLDDESLEDVVTLGGFIFTHIGRIPVRGELIAVTDGLEFEIMEADRRRIRRVKIRIKPTKKPLKRPLELSGDPQKDAKTSIPPSASEAS</sequence>
<dbReference type="GO" id="GO:0005886">
    <property type="term" value="C:plasma membrane"/>
    <property type="evidence" value="ECO:0007669"/>
    <property type="project" value="TreeGrafter"/>
</dbReference>
<dbReference type="OrthoDB" id="9797674at2"/>
<evidence type="ECO:0000259" key="6">
    <source>
        <dbReference type="PROSITE" id="PS51371"/>
    </source>
</evidence>
<dbReference type="SUPFAM" id="SSF54631">
    <property type="entry name" value="CBS-domain pair"/>
    <property type="match status" value="1"/>
</dbReference>
<dbReference type="InterPro" id="IPR044751">
    <property type="entry name" value="Ion_transp-like_CBS"/>
</dbReference>
<feature type="region of interest" description="Disordered" evidence="5">
    <location>
        <begin position="366"/>
        <end position="392"/>
    </location>
</feature>
<dbReference type="InterPro" id="IPR000644">
    <property type="entry name" value="CBS_dom"/>
</dbReference>
<evidence type="ECO:0000256" key="1">
    <source>
        <dbReference type="ARBA" id="ARBA00006446"/>
    </source>
</evidence>
<dbReference type="Gene3D" id="3.90.1280.20">
    <property type="match status" value="2"/>
</dbReference>
<evidence type="ECO:0000256" key="4">
    <source>
        <dbReference type="PROSITE-ProRule" id="PRU00703"/>
    </source>
</evidence>
<dbReference type="Proteomes" id="UP000234881">
    <property type="component" value="Unassembled WGS sequence"/>
</dbReference>
<organism evidence="7 8">
    <name type="scientific">Cohaesibacter celericrescens</name>
    <dbReference type="NCBI Taxonomy" id="2067669"/>
    <lineage>
        <taxon>Bacteria</taxon>
        <taxon>Pseudomonadati</taxon>
        <taxon>Pseudomonadota</taxon>
        <taxon>Alphaproteobacteria</taxon>
        <taxon>Hyphomicrobiales</taxon>
        <taxon>Cohaesibacteraceae</taxon>
    </lineage>
</organism>
<comment type="caution">
    <text evidence="7">The sequence shown here is derived from an EMBL/GenBank/DDBJ whole genome shotgun (WGS) entry which is preliminary data.</text>
</comment>
<dbReference type="InterPro" id="IPR016169">
    <property type="entry name" value="FAD-bd_PCMH_sub2"/>
</dbReference>
<dbReference type="SMART" id="SM01091">
    <property type="entry name" value="CorC_HlyC"/>
    <property type="match status" value="1"/>
</dbReference>
<dbReference type="SUPFAM" id="SSF56176">
    <property type="entry name" value="FAD-binding/transporter-associated domain-like"/>
    <property type="match status" value="1"/>
</dbReference>
<dbReference type="CDD" id="cd04590">
    <property type="entry name" value="CBS_pair_CorC_HlyC_assoc"/>
    <property type="match status" value="1"/>
</dbReference>
<evidence type="ECO:0000313" key="8">
    <source>
        <dbReference type="Proteomes" id="UP000234881"/>
    </source>
</evidence>
<evidence type="ECO:0000256" key="5">
    <source>
        <dbReference type="SAM" id="MobiDB-lite"/>
    </source>
</evidence>
<evidence type="ECO:0000256" key="2">
    <source>
        <dbReference type="ARBA" id="ARBA00022737"/>
    </source>
</evidence>
<dbReference type="InterPro" id="IPR036318">
    <property type="entry name" value="FAD-bd_PCMH-like_sf"/>
</dbReference>
<dbReference type="Pfam" id="PF00571">
    <property type="entry name" value="CBS"/>
    <property type="match status" value="2"/>
</dbReference>
<feature type="region of interest" description="Disordered" evidence="5">
    <location>
        <begin position="1"/>
        <end position="42"/>
    </location>
</feature>
<feature type="domain" description="CBS" evidence="6">
    <location>
        <begin position="103"/>
        <end position="164"/>
    </location>
</feature>
<dbReference type="InterPro" id="IPR046342">
    <property type="entry name" value="CBS_dom_sf"/>
</dbReference>
<dbReference type="EMBL" id="PKUQ01000031">
    <property type="protein sequence ID" value="PLW76168.1"/>
    <property type="molecule type" value="Genomic_DNA"/>
</dbReference>
<keyword evidence="3 4" id="KW-0129">CBS domain</keyword>
<dbReference type="Pfam" id="PF03471">
    <property type="entry name" value="CorC_HlyC"/>
    <property type="match status" value="1"/>
</dbReference>
<accession>A0A2N5XP16</accession>
<protein>
    <recommendedName>
        <fullName evidence="6">CBS domain-containing protein</fullName>
    </recommendedName>
</protein>
<dbReference type="PROSITE" id="PS51371">
    <property type="entry name" value="CBS"/>
    <property type="match status" value="2"/>
</dbReference>
<dbReference type="Gene3D" id="3.10.580.10">
    <property type="entry name" value="CBS-domain"/>
    <property type="match status" value="1"/>
</dbReference>
<dbReference type="PANTHER" id="PTHR22777">
    <property type="entry name" value="HEMOLYSIN-RELATED"/>
    <property type="match status" value="1"/>
</dbReference>
<proteinExistence type="inferred from homology"/>
<gene>
    <name evidence="7" type="ORF">C0081_14750</name>
</gene>
<reference evidence="7 8" key="1">
    <citation type="submission" date="2018-01" db="EMBL/GenBank/DDBJ databases">
        <title>The draft genome sequence of Cohaesibacter sp. H1304.</title>
        <authorList>
            <person name="Wang N.-N."/>
            <person name="Du Z.-J."/>
        </authorList>
    </citation>
    <scope>NUCLEOTIDE SEQUENCE [LARGE SCALE GENOMIC DNA]</scope>
    <source>
        <strain evidence="7 8">H1304</strain>
    </source>
</reference>
<keyword evidence="8" id="KW-1185">Reference proteome</keyword>
<feature type="domain" description="CBS" evidence="6">
    <location>
        <begin position="210"/>
        <end position="271"/>
    </location>
</feature>
<comment type="similarity">
    <text evidence="1">Belongs to the UPF0053 family. Hemolysin C subfamily.</text>
</comment>
<dbReference type="Gene3D" id="3.30.465.10">
    <property type="match status" value="1"/>
</dbReference>
<keyword evidence="2" id="KW-0677">Repeat</keyword>
<dbReference type="GO" id="GO:0050660">
    <property type="term" value="F:flavin adenine dinucleotide binding"/>
    <property type="evidence" value="ECO:0007669"/>
    <property type="project" value="InterPro"/>
</dbReference>
<dbReference type="PANTHER" id="PTHR22777:SF27">
    <property type="entry name" value="MAGNESIUM AND COBALT EFFLUX PROTEIN CORC"/>
    <property type="match status" value="1"/>
</dbReference>
<evidence type="ECO:0000313" key="7">
    <source>
        <dbReference type="EMBL" id="PLW76168.1"/>
    </source>
</evidence>